<proteinExistence type="predicted"/>
<keyword evidence="4" id="KW-1185">Reference proteome</keyword>
<dbReference type="RefSeq" id="WP_301161792.1">
    <property type="nucleotide sequence ID" value="NZ_JAUHTC010000091.1"/>
</dbReference>
<reference evidence="3" key="1">
    <citation type="submission" date="2023-07" db="EMBL/GenBank/DDBJ databases">
        <title>Degradation of tert-butanol by M. austroafricanum TBA100.</title>
        <authorList>
            <person name="Helbich S."/>
            <person name="Vainshtein Y."/>
        </authorList>
    </citation>
    <scope>NUCLEOTIDE SEQUENCE</scope>
    <source>
        <strain evidence="3">TBA100</strain>
    </source>
</reference>
<dbReference type="EMBL" id="JAUHTC010000091">
    <property type="protein sequence ID" value="MDN4521397.1"/>
    <property type="molecule type" value="Genomic_DNA"/>
</dbReference>
<dbReference type="Proteomes" id="UP001172687">
    <property type="component" value="Unassembled WGS sequence"/>
</dbReference>
<name>A0ABT8HKV8_MYCAO</name>
<comment type="caution">
    <text evidence="3">The sequence shown here is derived from an EMBL/GenBank/DDBJ whole genome shotgun (WGS) entry which is preliminary data.</text>
</comment>
<evidence type="ECO:0000313" key="3">
    <source>
        <dbReference type="EMBL" id="MDN4521397.1"/>
    </source>
</evidence>
<organism evidence="3 4">
    <name type="scientific">Mycolicibacterium austroafricanum</name>
    <name type="common">Mycobacterium austroafricanum</name>
    <dbReference type="NCBI Taxonomy" id="39687"/>
    <lineage>
        <taxon>Bacteria</taxon>
        <taxon>Bacillati</taxon>
        <taxon>Actinomycetota</taxon>
        <taxon>Actinomycetes</taxon>
        <taxon>Mycobacteriales</taxon>
        <taxon>Mycobacteriaceae</taxon>
        <taxon>Mycolicibacterium</taxon>
    </lineage>
</organism>
<gene>
    <name evidence="3" type="ORF">QYF68_26765</name>
</gene>
<protein>
    <submittedName>
        <fullName evidence="3">WhiB family transcriptional regulator</fullName>
    </submittedName>
</protein>
<evidence type="ECO:0000259" key="2">
    <source>
        <dbReference type="PROSITE" id="PS51674"/>
    </source>
</evidence>
<dbReference type="PROSITE" id="PS51674">
    <property type="entry name" value="4FE4S_WBL"/>
    <property type="match status" value="1"/>
</dbReference>
<feature type="region of interest" description="Disordered" evidence="1">
    <location>
        <begin position="110"/>
        <end position="144"/>
    </location>
</feature>
<dbReference type="Pfam" id="PF02467">
    <property type="entry name" value="Whib"/>
    <property type="match status" value="1"/>
</dbReference>
<evidence type="ECO:0000313" key="4">
    <source>
        <dbReference type="Proteomes" id="UP001172687"/>
    </source>
</evidence>
<sequence length="164" mass="18270">MSVNTAWMDRALCVGADPDTWFESRLREEAQRVCGQCPVVAECQAAGADEYRGVWGGEPHMRKKVGPSPSAEYIGYQHGTDAGYSRHLREGTPPCGSCSVAHTFGNREWQERNSRVRTPEQLAEQKRRRKERSEPIRQRRSRVGIAGDLRSVLASSLDDLGALA</sequence>
<feature type="domain" description="4Fe-4S Wbl-type" evidence="2">
    <location>
        <begin position="12"/>
        <end position="65"/>
    </location>
</feature>
<evidence type="ECO:0000256" key="1">
    <source>
        <dbReference type="SAM" id="MobiDB-lite"/>
    </source>
</evidence>
<dbReference type="InterPro" id="IPR034768">
    <property type="entry name" value="4FE4S_WBL"/>
</dbReference>
<accession>A0ABT8HKV8</accession>